<keyword evidence="2 8" id="KW-0813">Transport</keyword>
<organism evidence="10 11">
    <name type="scientific">Cryptosporangium japonicum</name>
    <dbReference type="NCBI Taxonomy" id="80872"/>
    <lineage>
        <taxon>Bacteria</taxon>
        <taxon>Bacillati</taxon>
        <taxon>Actinomycetota</taxon>
        <taxon>Actinomycetes</taxon>
        <taxon>Cryptosporangiales</taxon>
        <taxon>Cryptosporangiaceae</taxon>
        <taxon>Cryptosporangium</taxon>
    </lineage>
</organism>
<proteinExistence type="predicted"/>
<evidence type="ECO:0000313" key="11">
    <source>
        <dbReference type="Proteomes" id="UP001500967"/>
    </source>
</evidence>
<protein>
    <recommendedName>
        <fullName evidence="8">Ferredoxin</fullName>
    </recommendedName>
</protein>
<evidence type="ECO:0000256" key="8">
    <source>
        <dbReference type="RuleBase" id="RU368020"/>
    </source>
</evidence>
<dbReference type="EMBL" id="BAAAGX010000003">
    <property type="protein sequence ID" value="GAA0223712.1"/>
    <property type="molecule type" value="Genomic_DNA"/>
</dbReference>
<dbReference type="Pfam" id="PF13370">
    <property type="entry name" value="Fer4_13"/>
    <property type="match status" value="1"/>
</dbReference>
<dbReference type="InterPro" id="IPR001080">
    <property type="entry name" value="3Fe4S_ferredoxin"/>
</dbReference>
<accession>A0ABP3D591</accession>
<evidence type="ECO:0000256" key="5">
    <source>
        <dbReference type="ARBA" id="ARBA00023004"/>
    </source>
</evidence>
<evidence type="ECO:0000256" key="2">
    <source>
        <dbReference type="ARBA" id="ARBA00022448"/>
    </source>
</evidence>
<dbReference type="PRINTS" id="PR00352">
    <property type="entry name" value="3FE4SFRDOXIN"/>
</dbReference>
<comment type="caution">
    <text evidence="10">The sequence shown here is derived from an EMBL/GenBank/DDBJ whole genome shotgun (WGS) entry which is preliminary data.</text>
</comment>
<evidence type="ECO:0000256" key="4">
    <source>
        <dbReference type="ARBA" id="ARBA00022982"/>
    </source>
</evidence>
<keyword evidence="4 8" id="KW-0249">Electron transport</keyword>
<keyword evidence="5 8" id="KW-0408">Iron</keyword>
<sequence>MVTAEREWRITADPTVCIGSGSCVLAAPHTFDQDDEGTVVVLQPTPDENHRAAALTAVGACPVRAITT</sequence>
<dbReference type="PANTHER" id="PTHR36923:SF3">
    <property type="entry name" value="FERREDOXIN"/>
    <property type="match status" value="1"/>
</dbReference>
<keyword evidence="11" id="KW-1185">Reference proteome</keyword>
<comment type="cofactor">
    <cofactor evidence="1">
        <name>[3Fe-4S] cluster</name>
        <dbReference type="ChEBI" id="CHEBI:21137"/>
    </cofactor>
</comment>
<gene>
    <name evidence="10" type="ORF">GCM10009539_06140</name>
</gene>
<dbReference type="Gene3D" id="3.30.70.20">
    <property type="match status" value="1"/>
</dbReference>
<feature type="domain" description="4Fe-4S ferredoxin-type" evidence="9">
    <location>
        <begin position="8"/>
        <end position="36"/>
    </location>
</feature>
<dbReference type="PROSITE" id="PS51379">
    <property type="entry name" value="4FE4S_FER_2"/>
    <property type="match status" value="1"/>
</dbReference>
<evidence type="ECO:0000313" key="10">
    <source>
        <dbReference type="EMBL" id="GAA0223712.1"/>
    </source>
</evidence>
<dbReference type="PANTHER" id="PTHR36923">
    <property type="entry name" value="FERREDOXIN"/>
    <property type="match status" value="1"/>
</dbReference>
<comment type="function">
    <text evidence="8">Ferredoxins are iron-sulfur proteins that transfer electrons in a wide variety of metabolic reactions.</text>
</comment>
<evidence type="ECO:0000259" key="9">
    <source>
        <dbReference type="PROSITE" id="PS51379"/>
    </source>
</evidence>
<dbReference type="SUPFAM" id="SSF54862">
    <property type="entry name" value="4Fe-4S ferredoxins"/>
    <property type="match status" value="1"/>
</dbReference>
<evidence type="ECO:0000256" key="1">
    <source>
        <dbReference type="ARBA" id="ARBA00001927"/>
    </source>
</evidence>
<dbReference type="Proteomes" id="UP001500967">
    <property type="component" value="Unassembled WGS sequence"/>
</dbReference>
<name>A0ABP3D591_9ACTN</name>
<evidence type="ECO:0000256" key="6">
    <source>
        <dbReference type="ARBA" id="ARBA00023014"/>
    </source>
</evidence>
<keyword evidence="7" id="KW-0003">3Fe-4S</keyword>
<keyword evidence="3 8" id="KW-0479">Metal-binding</keyword>
<dbReference type="InterPro" id="IPR051269">
    <property type="entry name" value="Fe-S_cluster_ET"/>
</dbReference>
<evidence type="ECO:0000256" key="7">
    <source>
        <dbReference type="ARBA" id="ARBA00023291"/>
    </source>
</evidence>
<evidence type="ECO:0000256" key="3">
    <source>
        <dbReference type="ARBA" id="ARBA00022723"/>
    </source>
</evidence>
<keyword evidence="6 8" id="KW-0411">Iron-sulfur</keyword>
<dbReference type="InterPro" id="IPR017896">
    <property type="entry name" value="4Fe4S_Fe-S-bd"/>
</dbReference>
<reference evidence="11" key="1">
    <citation type="journal article" date="2019" name="Int. J. Syst. Evol. Microbiol.">
        <title>The Global Catalogue of Microorganisms (GCM) 10K type strain sequencing project: providing services to taxonomists for standard genome sequencing and annotation.</title>
        <authorList>
            <consortium name="The Broad Institute Genomics Platform"/>
            <consortium name="The Broad Institute Genome Sequencing Center for Infectious Disease"/>
            <person name="Wu L."/>
            <person name="Ma J."/>
        </authorList>
    </citation>
    <scope>NUCLEOTIDE SEQUENCE [LARGE SCALE GENOMIC DNA]</scope>
    <source>
        <strain evidence="11">JCM 10425</strain>
    </source>
</reference>